<accession>A0ACC6IHI1</accession>
<gene>
    <name evidence="1" type="ORF">QE364_001836</name>
</gene>
<organism evidence="1 2">
    <name type="scientific">Nocardioides zeae</name>
    <dbReference type="NCBI Taxonomy" id="1457234"/>
    <lineage>
        <taxon>Bacteria</taxon>
        <taxon>Bacillati</taxon>
        <taxon>Actinomycetota</taxon>
        <taxon>Actinomycetes</taxon>
        <taxon>Propionibacteriales</taxon>
        <taxon>Nocardioidaceae</taxon>
        <taxon>Nocardioides</taxon>
    </lineage>
</organism>
<dbReference type="Proteomes" id="UP001261666">
    <property type="component" value="Unassembled WGS sequence"/>
</dbReference>
<evidence type="ECO:0000313" key="2">
    <source>
        <dbReference type="Proteomes" id="UP001261666"/>
    </source>
</evidence>
<proteinExistence type="predicted"/>
<dbReference type="EMBL" id="JAVIZJ010000004">
    <property type="protein sequence ID" value="MDR6210129.1"/>
    <property type="molecule type" value="Genomic_DNA"/>
</dbReference>
<sequence length="273" mass="29330">MALTLSGLVSTRAQSATTDEDESTIEARQQDFLLTVEHSDVVREDVAAEAVAATRGPSKAQIQAARQAYVDNSICLPTAIIGLGLGNLCAGRVACDETTLDTYLQNPYLATGTGRPSNCTPTPGQDPTAVINAAVYQAFRDVPLPQTVLQIQPPDGTTLVNLETNFFTNAEPFTTTVTVLGYTVELDITPTTYTWDFGDGTTTTTTTPGAPYPDLDITHVYTRTGTYPTTLTTTWSADFRVDGRDWQRVQGTVDMPSPTLDLQVREATPVLTG</sequence>
<protein>
    <submittedName>
        <fullName evidence="1">Uncharacterized protein</fullName>
    </submittedName>
</protein>
<comment type="caution">
    <text evidence="1">The sequence shown here is derived from an EMBL/GenBank/DDBJ whole genome shotgun (WGS) entry which is preliminary data.</text>
</comment>
<keyword evidence="2" id="KW-1185">Reference proteome</keyword>
<evidence type="ECO:0000313" key="1">
    <source>
        <dbReference type="EMBL" id="MDR6210129.1"/>
    </source>
</evidence>
<name>A0ACC6IHI1_9ACTN</name>
<reference evidence="1" key="1">
    <citation type="submission" date="2023-08" db="EMBL/GenBank/DDBJ databases">
        <title>Functional and genomic diversity of the sorghum phyllosphere microbiome.</title>
        <authorList>
            <person name="Shade A."/>
        </authorList>
    </citation>
    <scope>NUCLEOTIDE SEQUENCE</scope>
    <source>
        <strain evidence="1">SORGH_AS_0885</strain>
    </source>
</reference>